<evidence type="ECO:0000256" key="2">
    <source>
        <dbReference type="SAM" id="MobiDB-lite"/>
    </source>
</evidence>
<evidence type="ECO:0000313" key="5">
    <source>
        <dbReference type="Proteomes" id="UP001314205"/>
    </source>
</evidence>
<dbReference type="EMBL" id="CAVLGL010000103">
    <property type="protein sequence ID" value="CAK1598301.1"/>
    <property type="molecule type" value="Genomic_DNA"/>
</dbReference>
<dbReference type="Gene3D" id="1.25.40.20">
    <property type="entry name" value="Ankyrin repeat-containing domain"/>
    <property type="match status" value="1"/>
</dbReference>
<feature type="region of interest" description="Disordered" evidence="2">
    <location>
        <begin position="141"/>
        <end position="172"/>
    </location>
</feature>
<dbReference type="PROSITE" id="PS50297">
    <property type="entry name" value="ANK_REP_REGION"/>
    <property type="match status" value="1"/>
</dbReference>
<evidence type="ECO:0000313" key="4">
    <source>
        <dbReference type="EMBL" id="CAK1598301.1"/>
    </source>
</evidence>
<dbReference type="InterPro" id="IPR041540">
    <property type="entry name" value="VATC"/>
</dbReference>
<dbReference type="GO" id="GO:0036503">
    <property type="term" value="P:ERAD pathway"/>
    <property type="evidence" value="ECO:0007669"/>
    <property type="project" value="TreeGrafter"/>
</dbReference>
<dbReference type="PANTHER" id="PTHR16036">
    <property type="entry name" value="ANKYRIN REPEAT AND ZINC FINGER DOMAIN-CONTAINING PROTEIN 1"/>
    <property type="match status" value="1"/>
</dbReference>
<name>A0AAV1LS81_9NEOP</name>
<protein>
    <recommendedName>
        <fullName evidence="3">Vms1-associating treble clef domain-containing protein</fullName>
    </recommendedName>
</protein>
<comment type="caution">
    <text evidence="4">The sequence shown here is derived from an EMBL/GenBank/DDBJ whole genome shotgun (WGS) entry which is preliminary data.</text>
</comment>
<dbReference type="AlphaFoldDB" id="A0AAV1LS81"/>
<dbReference type="SUPFAM" id="SSF48403">
    <property type="entry name" value="Ankyrin repeat"/>
    <property type="match status" value="1"/>
</dbReference>
<feature type="compositionally biased region" description="Basic and acidic residues" evidence="2">
    <location>
        <begin position="155"/>
        <end position="172"/>
    </location>
</feature>
<dbReference type="PROSITE" id="PS50088">
    <property type="entry name" value="ANK_REPEAT"/>
    <property type="match status" value="1"/>
</dbReference>
<evidence type="ECO:0000259" key="3">
    <source>
        <dbReference type="Pfam" id="PF18716"/>
    </source>
</evidence>
<keyword evidence="1" id="KW-0040">ANK repeat</keyword>
<organism evidence="4 5">
    <name type="scientific">Parnassius mnemosyne</name>
    <name type="common">clouded apollo</name>
    <dbReference type="NCBI Taxonomy" id="213953"/>
    <lineage>
        <taxon>Eukaryota</taxon>
        <taxon>Metazoa</taxon>
        <taxon>Ecdysozoa</taxon>
        <taxon>Arthropoda</taxon>
        <taxon>Hexapoda</taxon>
        <taxon>Insecta</taxon>
        <taxon>Pterygota</taxon>
        <taxon>Neoptera</taxon>
        <taxon>Endopterygota</taxon>
        <taxon>Lepidoptera</taxon>
        <taxon>Glossata</taxon>
        <taxon>Ditrysia</taxon>
        <taxon>Papilionoidea</taxon>
        <taxon>Papilionidae</taxon>
        <taxon>Parnassiinae</taxon>
        <taxon>Parnassini</taxon>
        <taxon>Parnassius</taxon>
        <taxon>Driopa</taxon>
    </lineage>
</organism>
<reference evidence="4 5" key="1">
    <citation type="submission" date="2023-11" db="EMBL/GenBank/DDBJ databases">
        <authorList>
            <person name="Hedman E."/>
            <person name="Englund M."/>
            <person name="Stromberg M."/>
            <person name="Nyberg Akerstrom W."/>
            <person name="Nylinder S."/>
            <person name="Jareborg N."/>
            <person name="Kallberg Y."/>
            <person name="Kronander E."/>
        </authorList>
    </citation>
    <scope>NUCLEOTIDE SEQUENCE [LARGE SCALE GENOMIC DNA]</scope>
</reference>
<gene>
    <name evidence="4" type="ORF">PARMNEM_LOCUS17305</name>
</gene>
<dbReference type="Proteomes" id="UP001314205">
    <property type="component" value="Unassembled WGS sequence"/>
</dbReference>
<feature type="repeat" description="ANK" evidence="1">
    <location>
        <begin position="63"/>
        <end position="95"/>
    </location>
</feature>
<dbReference type="InterPro" id="IPR002110">
    <property type="entry name" value="Ankyrin_rpt"/>
</dbReference>
<keyword evidence="5" id="KW-1185">Reference proteome</keyword>
<proteinExistence type="predicted"/>
<evidence type="ECO:0000256" key="1">
    <source>
        <dbReference type="PROSITE-ProRule" id="PRU00023"/>
    </source>
</evidence>
<dbReference type="PANTHER" id="PTHR16036:SF2">
    <property type="entry name" value="TRNA ENDONUCLEASE ANKZF1"/>
    <property type="match status" value="1"/>
</dbReference>
<feature type="region of interest" description="Disordered" evidence="2">
    <location>
        <begin position="1"/>
        <end position="20"/>
    </location>
</feature>
<dbReference type="InterPro" id="IPR036770">
    <property type="entry name" value="Ankyrin_rpt-contain_sf"/>
</dbReference>
<dbReference type="Pfam" id="PF18716">
    <property type="entry name" value="VATC"/>
    <property type="match status" value="1"/>
</dbReference>
<dbReference type="InterPro" id="IPR047139">
    <property type="entry name" value="ANKZ1/VMS1"/>
</dbReference>
<feature type="domain" description="Vms1-associating treble clef" evidence="3">
    <location>
        <begin position="194"/>
        <end position="225"/>
    </location>
</feature>
<accession>A0AAV1LS81</accession>
<sequence>MKKKKKKQDDSKPVKKAPPKIPANVKKMWKIISSNECNSLETIIESWEGDDLEAACNTQDPADGNTALHKAAIAAKPEMVTQILTAGGDPCVKNHLLQTPYAASPHHDTRVAFRLFQAQYPEKYNYSQIPGPLTPELLQQEKEKKAQQKRAKRQRDKEKRAKRQRDKEKQAEKIKTNKFLQLTDAEKVKLDEPRCFLCGTHLPKQPFEYDKYKFCSIRCLQNHRNLRPLHMSA</sequence>